<dbReference type="GO" id="GO:0003341">
    <property type="term" value="P:cilium movement"/>
    <property type="evidence" value="ECO:0007669"/>
    <property type="project" value="InterPro"/>
</dbReference>
<dbReference type="OrthoDB" id="10259720at2759"/>
<accession>A0A8S1PV45</accession>
<dbReference type="GO" id="GO:0060285">
    <property type="term" value="P:cilium-dependent cell motility"/>
    <property type="evidence" value="ECO:0007669"/>
    <property type="project" value="TreeGrafter"/>
</dbReference>
<organism evidence="3 4">
    <name type="scientific">Paramecium sonneborni</name>
    <dbReference type="NCBI Taxonomy" id="65129"/>
    <lineage>
        <taxon>Eukaryota</taxon>
        <taxon>Sar</taxon>
        <taxon>Alveolata</taxon>
        <taxon>Ciliophora</taxon>
        <taxon>Intramacronucleata</taxon>
        <taxon>Oligohymenophorea</taxon>
        <taxon>Peniculida</taxon>
        <taxon>Parameciidae</taxon>
        <taxon>Paramecium</taxon>
    </lineage>
</organism>
<name>A0A8S1PV45_9CILI</name>
<protein>
    <submittedName>
        <fullName evidence="3">Uncharacterized protein</fullName>
    </submittedName>
</protein>
<evidence type="ECO:0000313" key="4">
    <source>
        <dbReference type="Proteomes" id="UP000692954"/>
    </source>
</evidence>
<keyword evidence="1 2" id="KW-0175">Coiled coil</keyword>
<evidence type="ECO:0000313" key="3">
    <source>
        <dbReference type="EMBL" id="CAD8106433.1"/>
    </source>
</evidence>
<evidence type="ECO:0000256" key="2">
    <source>
        <dbReference type="SAM" id="Coils"/>
    </source>
</evidence>
<dbReference type="Proteomes" id="UP000692954">
    <property type="component" value="Unassembled WGS sequence"/>
</dbReference>
<dbReference type="EMBL" id="CAJJDN010000086">
    <property type="protein sequence ID" value="CAD8106433.1"/>
    <property type="molecule type" value="Genomic_DNA"/>
</dbReference>
<dbReference type="PANTHER" id="PTHR18962">
    <property type="entry name" value="COILED-COIL DOMAIN-CONTAINING PROTEIN 39"/>
    <property type="match status" value="1"/>
</dbReference>
<evidence type="ECO:0000256" key="1">
    <source>
        <dbReference type="ARBA" id="ARBA00023054"/>
    </source>
</evidence>
<proteinExistence type="predicted"/>
<dbReference type="GO" id="GO:0036159">
    <property type="term" value="P:inner dynein arm assembly"/>
    <property type="evidence" value="ECO:0007669"/>
    <property type="project" value="InterPro"/>
</dbReference>
<sequence length="357" mass="42461">MIYQDLSKIVKLKEVVLVQHDFMKLEILRYKKVVVDMANGYAGKSIGNLGRQNVLMAEQKQGEEEKRCRKLKEIQKRVKNLRIKYESFVQKNQSSKYKQVNQNIEEHTQAYYIIKSSQEIEKLQRKGDELNAEIFKKNLELKALDNTLIPLKIEIVNIEIVSQIRAFRKKKYLIKMDQKNNVEQHLKYQIELRFLIIKREKWICNYRRLKRITRSIRKDKQKCEHNEFQIRKIQQKRIVLDESNAHLCFGLDIFNNLNKTLEACTLNHFRFYSSNIKLGQEFPEIQATIDAVFQEKNVNVSIKQPSSFGVPSVRSSVSSASSQGRRRLRSYQQVIKQKIYNFYQLYLKSIFQMNVLQ</sequence>
<dbReference type="GO" id="GO:0005930">
    <property type="term" value="C:axoneme"/>
    <property type="evidence" value="ECO:0007669"/>
    <property type="project" value="InterPro"/>
</dbReference>
<dbReference type="PANTHER" id="PTHR18962:SF0">
    <property type="entry name" value="COILED-COIL DOMAIN-CONTAINING PROTEIN 39"/>
    <property type="match status" value="1"/>
</dbReference>
<feature type="coiled-coil region" evidence="2">
    <location>
        <begin position="71"/>
        <end position="140"/>
    </location>
</feature>
<comment type="caution">
    <text evidence="3">The sequence shown here is derived from an EMBL/GenBank/DDBJ whole genome shotgun (WGS) entry which is preliminary data.</text>
</comment>
<reference evidence="3" key="1">
    <citation type="submission" date="2021-01" db="EMBL/GenBank/DDBJ databases">
        <authorList>
            <consortium name="Genoscope - CEA"/>
            <person name="William W."/>
        </authorList>
    </citation>
    <scope>NUCLEOTIDE SEQUENCE</scope>
</reference>
<keyword evidence="4" id="KW-1185">Reference proteome</keyword>
<gene>
    <name evidence="3" type="ORF">PSON_ATCC_30995.1.T0860207</name>
</gene>
<dbReference type="AlphaFoldDB" id="A0A8S1PV45"/>
<dbReference type="InterPro" id="IPR033290">
    <property type="entry name" value="CCDC39"/>
</dbReference>